<dbReference type="AlphaFoldDB" id="A0A6J7RH02"/>
<protein>
    <submittedName>
        <fullName evidence="1">Unannotated protein</fullName>
    </submittedName>
</protein>
<dbReference type="EMBL" id="CAFBPN010000092">
    <property type="protein sequence ID" value="CAB5027981.1"/>
    <property type="molecule type" value="Genomic_DNA"/>
</dbReference>
<name>A0A6J7RH02_9ZZZZ</name>
<reference evidence="1" key="1">
    <citation type="submission" date="2020-05" db="EMBL/GenBank/DDBJ databases">
        <authorList>
            <person name="Chiriac C."/>
            <person name="Salcher M."/>
            <person name="Ghai R."/>
            <person name="Kavagutti S V."/>
        </authorList>
    </citation>
    <scope>NUCLEOTIDE SEQUENCE</scope>
</reference>
<evidence type="ECO:0000313" key="1">
    <source>
        <dbReference type="EMBL" id="CAB5027981.1"/>
    </source>
</evidence>
<gene>
    <name evidence="1" type="ORF">UFOPK4098_01291</name>
    <name evidence="2" type="ORF">UFOPK4347_01433</name>
</gene>
<organism evidence="1">
    <name type="scientific">freshwater metagenome</name>
    <dbReference type="NCBI Taxonomy" id="449393"/>
    <lineage>
        <taxon>unclassified sequences</taxon>
        <taxon>metagenomes</taxon>
        <taxon>ecological metagenomes</taxon>
    </lineage>
</organism>
<evidence type="ECO:0000313" key="2">
    <source>
        <dbReference type="EMBL" id="CAB5067277.1"/>
    </source>
</evidence>
<dbReference type="EMBL" id="CAFBQU010000052">
    <property type="protein sequence ID" value="CAB5067277.1"/>
    <property type="molecule type" value="Genomic_DNA"/>
</dbReference>
<proteinExistence type="predicted"/>
<accession>A0A6J7RH02</accession>
<sequence length="45" mass="4372">MPPVLFAVATTSVGASGLTNGVTSLCVGVEYAPLPAALIAATLKV</sequence>